<comment type="similarity">
    <text evidence="6">Belongs to the vsr family.</text>
</comment>
<evidence type="ECO:0000313" key="7">
    <source>
        <dbReference type="EMBL" id="PWG03311.1"/>
    </source>
</evidence>
<dbReference type="InterPro" id="IPR011335">
    <property type="entry name" value="Restrct_endonuc-II-like"/>
</dbReference>
<dbReference type="GO" id="GO:0016787">
    <property type="term" value="F:hydrolase activity"/>
    <property type="evidence" value="ECO:0007669"/>
    <property type="project" value="UniProtKB-KW"/>
</dbReference>
<evidence type="ECO:0000256" key="2">
    <source>
        <dbReference type="ARBA" id="ARBA00022759"/>
    </source>
</evidence>
<dbReference type="GO" id="GO:0004519">
    <property type="term" value="F:endonuclease activity"/>
    <property type="evidence" value="ECO:0007669"/>
    <property type="project" value="UniProtKB-KW"/>
</dbReference>
<dbReference type="Proteomes" id="UP000245916">
    <property type="component" value="Unassembled WGS sequence"/>
</dbReference>
<evidence type="ECO:0000256" key="6">
    <source>
        <dbReference type="PIRNR" id="PIRNR018267"/>
    </source>
</evidence>
<gene>
    <name evidence="7" type="ORF">DF286_10860</name>
</gene>
<dbReference type="EMBL" id="QFFF01000001">
    <property type="protein sequence ID" value="PWG03311.1"/>
    <property type="molecule type" value="Genomic_DNA"/>
</dbReference>
<proteinExistence type="inferred from homology"/>
<keyword evidence="4 6" id="KW-0378">Hydrolase</keyword>
<dbReference type="Gene3D" id="3.40.960.10">
    <property type="entry name" value="VSR Endonuclease"/>
    <property type="match status" value="1"/>
</dbReference>
<evidence type="ECO:0000256" key="4">
    <source>
        <dbReference type="ARBA" id="ARBA00022801"/>
    </source>
</evidence>
<dbReference type="SUPFAM" id="SSF52980">
    <property type="entry name" value="Restriction endonuclease-like"/>
    <property type="match status" value="1"/>
</dbReference>
<keyword evidence="2 6" id="KW-0255">Endonuclease</keyword>
<keyword evidence="5 6" id="KW-0234">DNA repair</keyword>
<accession>A0A2U2J4V4</accession>
<keyword evidence="8" id="KW-1185">Reference proteome</keyword>
<dbReference type="InterPro" id="IPR004603">
    <property type="entry name" value="DNA_mismatch_endonuc_vsr"/>
</dbReference>
<evidence type="ECO:0000256" key="5">
    <source>
        <dbReference type="ARBA" id="ARBA00023204"/>
    </source>
</evidence>
<dbReference type="GO" id="GO:0006298">
    <property type="term" value="P:mismatch repair"/>
    <property type="evidence" value="ECO:0007669"/>
    <property type="project" value="UniProtKB-UniRule"/>
</dbReference>
<keyword evidence="1 6" id="KW-0540">Nuclease</keyword>
<reference evidence="7 8" key="1">
    <citation type="submission" date="2018-05" db="EMBL/GenBank/DDBJ databases">
        <title>Genome of Sphingosinicella humi QZX222.</title>
        <authorList>
            <person name="Qiao Z."/>
            <person name="Wang G."/>
        </authorList>
    </citation>
    <scope>NUCLEOTIDE SEQUENCE [LARGE SCALE GENOMIC DNA]</scope>
    <source>
        <strain evidence="7 8">QZX222</strain>
    </source>
</reference>
<dbReference type="Pfam" id="PF03852">
    <property type="entry name" value="Vsr"/>
    <property type="match status" value="1"/>
</dbReference>
<evidence type="ECO:0000256" key="1">
    <source>
        <dbReference type="ARBA" id="ARBA00022722"/>
    </source>
</evidence>
<protein>
    <recommendedName>
        <fullName evidence="6">Very short patch repair endonuclease</fullName>
        <ecNumber evidence="6">3.1.-.-</ecNumber>
    </recommendedName>
</protein>
<keyword evidence="3 6" id="KW-0227">DNA damage</keyword>
<comment type="caution">
    <text evidence="7">The sequence shown here is derived from an EMBL/GenBank/DDBJ whole genome shotgun (WGS) entry which is preliminary data.</text>
</comment>
<organism evidence="7 8">
    <name type="scientific">Allosphingosinicella humi</name>
    <dbReference type="NCBI Taxonomy" id="2068657"/>
    <lineage>
        <taxon>Bacteria</taxon>
        <taxon>Pseudomonadati</taxon>
        <taxon>Pseudomonadota</taxon>
        <taxon>Alphaproteobacteria</taxon>
        <taxon>Sphingomonadales</taxon>
        <taxon>Sphingomonadaceae</taxon>
        <taxon>Allosphingosinicella</taxon>
    </lineage>
</organism>
<dbReference type="PIRSF" id="PIRSF018267">
    <property type="entry name" value="VSR_endonuc"/>
    <property type="match status" value="1"/>
</dbReference>
<dbReference type="OrthoDB" id="9801520at2"/>
<comment type="function">
    <text evidence="6">May nick specific sequences that contain T:G mispairs resulting from m5C-deamination.</text>
</comment>
<dbReference type="CDD" id="cd00221">
    <property type="entry name" value="Vsr"/>
    <property type="match status" value="1"/>
</dbReference>
<sequence length="157" mass="18501">MVDRLTVDRRSVNMSRIRSRNTRPEMVVRRLLHAAGYRYRLQRKDLPGKPDLVFGPRRKVIFVHGCFWHQHEDTTCLDGRRPKSNTGYWHQKLHRNVERDRQNEDALRAMGWDVMTVWECETEKTGAVGLLERLRRFLDTPGPKCHALPMRAASKPT</sequence>
<name>A0A2U2J4V4_9SPHN</name>
<dbReference type="EC" id="3.1.-.-" evidence="6"/>
<evidence type="ECO:0000256" key="3">
    <source>
        <dbReference type="ARBA" id="ARBA00022763"/>
    </source>
</evidence>
<evidence type="ECO:0000313" key="8">
    <source>
        <dbReference type="Proteomes" id="UP000245916"/>
    </source>
</evidence>
<dbReference type="AlphaFoldDB" id="A0A2U2J4V4"/>
<dbReference type="NCBIfam" id="TIGR00632">
    <property type="entry name" value="vsr"/>
    <property type="match status" value="1"/>
</dbReference>